<evidence type="ECO:0000313" key="2">
    <source>
        <dbReference type="EMBL" id="SDE08928.1"/>
    </source>
</evidence>
<dbReference type="PANTHER" id="PTHR43155:SF2">
    <property type="entry name" value="CYCLIC DI-GMP PHOSPHODIESTERASE PA4108"/>
    <property type="match status" value="1"/>
</dbReference>
<feature type="domain" description="HD-GYP" evidence="1">
    <location>
        <begin position="179"/>
        <end position="375"/>
    </location>
</feature>
<dbReference type="CDD" id="cd00077">
    <property type="entry name" value="HDc"/>
    <property type="match status" value="1"/>
</dbReference>
<dbReference type="Gene3D" id="1.10.3210.10">
    <property type="entry name" value="Hypothetical protein af1432"/>
    <property type="match status" value="1"/>
</dbReference>
<evidence type="ECO:0000313" key="3">
    <source>
        <dbReference type="Proteomes" id="UP000243205"/>
    </source>
</evidence>
<dbReference type="SUPFAM" id="SSF109604">
    <property type="entry name" value="HD-domain/PDEase-like"/>
    <property type="match status" value="1"/>
</dbReference>
<keyword evidence="3" id="KW-1185">Reference proteome</keyword>
<dbReference type="SMART" id="SM00471">
    <property type="entry name" value="HDc"/>
    <property type="match status" value="1"/>
</dbReference>
<dbReference type="Proteomes" id="UP000243205">
    <property type="component" value="Unassembled WGS sequence"/>
</dbReference>
<reference evidence="3" key="1">
    <citation type="submission" date="2016-10" db="EMBL/GenBank/DDBJ databases">
        <authorList>
            <person name="Varghese N."/>
            <person name="Submissions S."/>
        </authorList>
    </citation>
    <scope>NUCLEOTIDE SEQUENCE [LARGE SCALE GENOMIC DNA]</scope>
    <source>
        <strain evidence="3">DSM 8987</strain>
    </source>
</reference>
<accession>A0A1G7A1V6</accession>
<dbReference type="InterPro" id="IPR037522">
    <property type="entry name" value="HD_GYP_dom"/>
</dbReference>
<dbReference type="AlphaFoldDB" id="A0A1G7A1V6"/>
<keyword evidence="2" id="KW-0378">Hydrolase</keyword>
<dbReference type="GO" id="GO:0016787">
    <property type="term" value="F:hydrolase activity"/>
    <property type="evidence" value="ECO:0007669"/>
    <property type="project" value="UniProtKB-KW"/>
</dbReference>
<name>A0A1G7A1V6_9BACT</name>
<dbReference type="STRING" id="57664.SAMN05661003_103237"/>
<dbReference type="Pfam" id="PF13487">
    <property type="entry name" value="HD_5"/>
    <property type="match status" value="1"/>
</dbReference>
<dbReference type="PANTHER" id="PTHR43155">
    <property type="entry name" value="CYCLIC DI-GMP PHOSPHODIESTERASE PA4108-RELATED"/>
    <property type="match status" value="1"/>
</dbReference>
<sequence>MSATAFLLDFNALLSSLRLYPAEHPLNLKLLDRLWQQLHRQTNEQGPLRLALHDGALLINDELFSDHPAAKALVNLLQTNHIDGFEILASLTPDQLCHFIALFTSNQLQGDQFDQQLAAAAIHAIHSLELTGASEDGHNAPRTTYQKALSCVNHLGEQILQGGVPRSGPLRQAVDSMAQELIRAPYAFFALTLIKDFDDYTYSHSVNVAVVAMTIGQACGLSADRLQQLGVGCLMHDLGKLKIDSRILRKPGPLSIEEYAQMQRHPLLGADIAQAMDDIDPAVLAIIQGHHLHYDRHGYPKVALAADHAPLVDICTVADVYDALTTLRAYRRPSSPRQALQLLQQLAGSQLHPHYVAALVQTLGDFPVGTLVRLVNNEIGLIIDQDRLDNQRALVRILRDDEGQLLTTSYDRQIDSSEDLAGEVDPLRLGIRPADWL</sequence>
<dbReference type="PROSITE" id="PS51832">
    <property type="entry name" value="HD_GYP"/>
    <property type="match status" value="1"/>
</dbReference>
<proteinExistence type="predicted"/>
<dbReference type="EMBL" id="FNAQ01000003">
    <property type="protein sequence ID" value="SDE08928.1"/>
    <property type="molecule type" value="Genomic_DNA"/>
</dbReference>
<protein>
    <submittedName>
        <fullName evidence="2">Metal dependent phosphohydrolase</fullName>
    </submittedName>
</protein>
<dbReference type="RefSeq" id="WP_092076899.1">
    <property type="nucleotide sequence ID" value="NZ_FNAQ01000003.1"/>
</dbReference>
<dbReference type="OrthoDB" id="9802066at2"/>
<gene>
    <name evidence="2" type="ORF">SAMN05661003_103237</name>
</gene>
<organism evidence="2 3">
    <name type="scientific">Desulfuromonas thiophila</name>
    <dbReference type="NCBI Taxonomy" id="57664"/>
    <lineage>
        <taxon>Bacteria</taxon>
        <taxon>Pseudomonadati</taxon>
        <taxon>Thermodesulfobacteriota</taxon>
        <taxon>Desulfuromonadia</taxon>
        <taxon>Desulfuromonadales</taxon>
        <taxon>Desulfuromonadaceae</taxon>
        <taxon>Desulfuromonas</taxon>
    </lineage>
</organism>
<dbReference type="InterPro" id="IPR003607">
    <property type="entry name" value="HD/PDEase_dom"/>
</dbReference>
<evidence type="ECO:0000259" key="1">
    <source>
        <dbReference type="PROSITE" id="PS51832"/>
    </source>
</evidence>